<gene>
    <name evidence="2" type="ORF">A2725_01860</name>
</gene>
<dbReference type="InterPro" id="IPR019277">
    <property type="entry name" value="DUF2304"/>
</dbReference>
<sequence length="114" mass="13142">MIIFQILFLIFTLFAIVLVVKRKKAGEIGKKGAFFWVLFWLTALVAVWWPNSTSILANYLGIGRGTDFVLYISLIVIFYLLFRLHVKIESIGRDITKVVRKEALDNTYENSTHS</sequence>
<keyword evidence="1" id="KW-0472">Membrane</keyword>
<comment type="caution">
    <text evidence="2">The sequence shown here is derived from an EMBL/GenBank/DDBJ whole genome shotgun (WGS) entry which is preliminary data.</text>
</comment>
<keyword evidence="1" id="KW-0812">Transmembrane</keyword>
<accession>A0A1F6LL02</accession>
<dbReference type="Proteomes" id="UP000177067">
    <property type="component" value="Unassembled WGS sequence"/>
</dbReference>
<name>A0A1F6LL02_9BACT</name>
<keyword evidence="1" id="KW-1133">Transmembrane helix</keyword>
<evidence type="ECO:0000256" key="1">
    <source>
        <dbReference type="SAM" id="Phobius"/>
    </source>
</evidence>
<feature type="transmembrane region" description="Helical" evidence="1">
    <location>
        <begin position="69"/>
        <end position="86"/>
    </location>
</feature>
<proteinExistence type="predicted"/>
<dbReference type="Pfam" id="PF10066">
    <property type="entry name" value="DUF2304"/>
    <property type="match status" value="1"/>
</dbReference>
<organism evidence="2 3">
    <name type="scientific">Candidatus Magasanikbacteria bacterium RIFCSPHIGHO2_01_FULL_33_34</name>
    <dbReference type="NCBI Taxonomy" id="1798671"/>
    <lineage>
        <taxon>Bacteria</taxon>
        <taxon>Candidatus Magasanikiibacteriota</taxon>
    </lineage>
</organism>
<dbReference type="EMBL" id="MFPS01000005">
    <property type="protein sequence ID" value="OGH59973.1"/>
    <property type="molecule type" value="Genomic_DNA"/>
</dbReference>
<reference evidence="2 3" key="1">
    <citation type="journal article" date="2016" name="Nat. Commun.">
        <title>Thousands of microbial genomes shed light on interconnected biogeochemical processes in an aquifer system.</title>
        <authorList>
            <person name="Anantharaman K."/>
            <person name="Brown C.T."/>
            <person name="Hug L.A."/>
            <person name="Sharon I."/>
            <person name="Castelle C.J."/>
            <person name="Probst A.J."/>
            <person name="Thomas B.C."/>
            <person name="Singh A."/>
            <person name="Wilkins M.J."/>
            <person name="Karaoz U."/>
            <person name="Brodie E.L."/>
            <person name="Williams K.H."/>
            <person name="Hubbard S.S."/>
            <person name="Banfield J.F."/>
        </authorList>
    </citation>
    <scope>NUCLEOTIDE SEQUENCE [LARGE SCALE GENOMIC DNA]</scope>
</reference>
<feature type="transmembrane region" description="Helical" evidence="1">
    <location>
        <begin position="6"/>
        <end position="21"/>
    </location>
</feature>
<feature type="transmembrane region" description="Helical" evidence="1">
    <location>
        <begin position="33"/>
        <end position="49"/>
    </location>
</feature>
<dbReference type="AlphaFoldDB" id="A0A1F6LL02"/>
<evidence type="ECO:0008006" key="4">
    <source>
        <dbReference type="Google" id="ProtNLM"/>
    </source>
</evidence>
<evidence type="ECO:0000313" key="2">
    <source>
        <dbReference type="EMBL" id="OGH59973.1"/>
    </source>
</evidence>
<protein>
    <recommendedName>
        <fullName evidence="4">DUF2304 domain-containing protein</fullName>
    </recommendedName>
</protein>
<evidence type="ECO:0000313" key="3">
    <source>
        <dbReference type="Proteomes" id="UP000177067"/>
    </source>
</evidence>